<protein>
    <recommendedName>
        <fullName evidence="4">Secreted protein</fullName>
    </recommendedName>
</protein>
<accession>A0A154IIR8</accession>
<dbReference type="AlphaFoldDB" id="A0A154IIR8"/>
<feature type="compositionally biased region" description="Polar residues" evidence="1">
    <location>
        <begin position="19"/>
        <end position="29"/>
    </location>
</feature>
<keyword evidence="2" id="KW-0732">Signal</keyword>
<organism evidence="3">
    <name type="scientific">Rhizobium leguminosarum</name>
    <dbReference type="NCBI Taxonomy" id="384"/>
    <lineage>
        <taxon>Bacteria</taxon>
        <taxon>Pseudomonadati</taxon>
        <taxon>Pseudomonadota</taxon>
        <taxon>Alphaproteobacteria</taxon>
        <taxon>Hyphomicrobiales</taxon>
        <taxon>Rhizobiaceae</taxon>
        <taxon>Rhizobium/Agrobacterium group</taxon>
        <taxon>Rhizobium</taxon>
    </lineage>
</organism>
<evidence type="ECO:0000256" key="2">
    <source>
        <dbReference type="SAM" id="SignalP"/>
    </source>
</evidence>
<comment type="caution">
    <text evidence="3">The sequence shown here is derived from an EMBL/GenBank/DDBJ whole genome shotgun (WGS) entry which is preliminary data.</text>
</comment>
<feature type="region of interest" description="Disordered" evidence="1">
    <location>
        <begin position="19"/>
        <end position="105"/>
    </location>
</feature>
<evidence type="ECO:0000256" key="1">
    <source>
        <dbReference type="SAM" id="MobiDB-lite"/>
    </source>
</evidence>
<dbReference type="RefSeq" id="WP_062942272.1">
    <property type="nucleotide sequence ID" value="NZ_CP171844.1"/>
</dbReference>
<dbReference type="EMBL" id="LVYU01000093">
    <property type="protein sequence ID" value="KZB00433.1"/>
    <property type="molecule type" value="Genomic_DNA"/>
</dbReference>
<feature type="compositionally biased region" description="Polar residues" evidence="1">
    <location>
        <begin position="38"/>
        <end position="47"/>
    </location>
</feature>
<feature type="chain" id="PRO_5007596030" description="Secreted protein" evidence="2">
    <location>
        <begin position="20"/>
        <end position="105"/>
    </location>
</feature>
<sequence length="105" mass="10966">MRIQAALIFAMVAFSSSNAVGQANEQPSNDSERCTASPADQNNQSATGDAGKAAKDGSLSQKMDDCHGVLKPPPTGDSEFSQPAPEEGKTPVIRPDNLPGQQQPK</sequence>
<reference evidence="3" key="1">
    <citation type="submission" date="2016-03" db="EMBL/GenBank/DDBJ databases">
        <title>Microsymbionts genomes from the relict species Vavilovia formosa.</title>
        <authorList>
            <person name="Chirak E."/>
            <person name="Kimeklis A."/>
            <person name="Kopat V."/>
            <person name="Andronov E."/>
        </authorList>
    </citation>
    <scope>NUCLEOTIDE SEQUENCE [LARGE SCALE GENOMIC DNA]</scope>
    <source>
        <strain evidence="3">Vaf12</strain>
    </source>
</reference>
<feature type="signal peptide" evidence="2">
    <location>
        <begin position="1"/>
        <end position="19"/>
    </location>
</feature>
<gene>
    <name evidence="3" type="ORF">A4A59_18755</name>
</gene>
<proteinExistence type="predicted"/>
<name>A0A154IIR8_RHILE</name>
<evidence type="ECO:0008006" key="4">
    <source>
        <dbReference type="Google" id="ProtNLM"/>
    </source>
</evidence>
<evidence type="ECO:0000313" key="3">
    <source>
        <dbReference type="EMBL" id="KZB00433.1"/>
    </source>
</evidence>